<dbReference type="AlphaFoldDB" id="A0A814GUX0"/>
<protein>
    <submittedName>
        <fullName evidence="2">Uncharacterized protein</fullName>
    </submittedName>
</protein>
<evidence type="ECO:0000256" key="1">
    <source>
        <dbReference type="SAM" id="MobiDB-lite"/>
    </source>
</evidence>
<dbReference type="Proteomes" id="UP000663852">
    <property type="component" value="Unassembled WGS sequence"/>
</dbReference>
<gene>
    <name evidence="2" type="ORF">EDS130_LOCUS14894</name>
</gene>
<accession>A0A814GUX0</accession>
<evidence type="ECO:0000313" key="3">
    <source>
        <dbReference type="Proteomes" id="UP000663852"/>
    </source>
</evidence>
<proteinExistence type="predicted"/>
<feature type="region of interest" description="Disordered" evidence="1">
    <location>
        <begin position="54"/>
        <end position="84"/>
    </location>
</feature>
<organism evidence="2 3">
    <name type="scientific">Adineta ricciae</name>
    <name type="common">Rotifer</name>
    <dbReference type="NCBI Taxonomy" id="249248"/>
    <lineage>
        <taxon>Eukaryota</taxon>
        <taxon>Metazoa</taxon>
        <taxon>Spiralia</taxon>
        <taxon>Gnathifera</taxon>
        <taxon>Rotifera</taxon>
        <taxon>Eurotatoria</taxon>
        <taxon>Bdelloidea</taxon>
        <taxon>Adinetida</taxon>
        <taxon>Adinetidae</taxon>
        <taxon>Adineta</taxon>
    </lineage>
</organism>
<reference evidence="2" key="1">
    <citation type="submission" date="2021-02" db="EMBL/GenBank/DDBJ databases">
        <authorList>
            <person name="Nowell W R."/>
        </authorList>
    </citation>
    <scope>NUCLEOTIDE SEQUENCE</scope>
</reference>
<feature type="compositionally biased region" description="Pro residues" evidence="1">
    <location>
        <begin position="54"/>
        <end position="66"/>
    </location>
</feature>
<sequence>MYSKNLFYNIFKWFIVKIRTLPSILCKLKRGNQTRMSISPLAVQLALQEHNNPYAPPSYRVPPPNQPSVGEDLPPSYSSIAAQK</sequence>
<dbReference type="EMBL" id="CAJNOJ010000062">
    <property type="protein sequence ID" value="CAF1001179.1"/>
    <property type="molecule type" value="Genomic_DNA"/>
</dbReference>
<evidence type="ECO:0000313" key="2">
    <source>
        <dbReference type="EMBL" id="CAF1001179.1"/>
    </source>
</evidence>
<comment type="caution">
    <text evidence="2">The sequence shown here is derived from an EMBL/GenBank/DDBJ whole genome shotgun (WGS) entry which is preliminary data.</text>
</comment>
<name>A0A814GUX0_ADIRI</name>